<protein>
    <submittedName>
        <fullName evidence="1">Uncharacterized protein</fullName>
    </submittedName>
</protein>
<feature type="non-terminal residue" evidence="1">
    <location>
        <position position="112"/>
    </location>
</feature>
<comment type="caution">
    <text evidence="1">The sequence shown here is derived from an EMBL/GenBank/DDBJ whole genome shotgun (WGS) entry which is preliminary data.</text>
</comment>
<evidence type="ECO:0000313" key="2">
    <source>
        <dbReference type="Proteomes" id="UP000324800"/>
    </source>
</evidence>
<dbReference type="Proteomes" id="UP000324800">
    <property type="component" value="Unassembled WGS sequence"/>
</dbReference>
<evidence type="ECO:0000313" key="1">
    <source>
        <dbReference type="EMBL" id="KAA6355921.1"/>
    </source>
</evidence>
<proteinExistence type="predicted"/>
<organism evidence="1 2">
    <name type="scientific">Streblomastix strix</name>
    <dbReference type="NCBI Taxonomy" id="222440"/>
    <lineage>
        <taxon>Eukaryota</taxon>
        <taxon>Metamonada</taxon>
        <taxon>Preaxostyla</taxon>
        <taxon>Oxymonadida</taxon>
        <taxon>Streblomastigidae</taxon>
        <taxon>Streblomastix</taxon>
    </lineage>
</organism>
<dbReference type="EMBL" id="SNRW01033814">
    <property type="protein sequence ID" value="KAA6355921.1"/>
    <property type="molecule type" value="Genomic_DNA"/>
</dbReference>
<name>A0A5J4TE71_9EUKA</name>
<reference evidence="1 2" key="1">
    <citation type="submission" date="2019-03" db="EMBL/GenBank/DDBJ databases">
        <title>Single cell metagenomics reveals metabolic interactions within the superorganism composed of flagellate Streblomastix strix and complex community of Bacteroidetes bacteria on its surface.</title>
        <authorList>
            <person name="Treitli S.C."/>
            <person name="Kolisko M."/>
            <person name="Husnik F."/>
            <person name="Keeling P."/>
            <person name="Hampl V."/>
        </authorList>
    </citation>
    <scope>NUCLEOTIDE SEQUENCE [LARGE SCALE GENOMIC DNA]</scope>
    <source>
        <strain evidence="1">ST1C</strain>
    </source>
</reference>
<gene>
    <name evidence="1" type="ORF">EZS28_048551</name>
</gene>
<sequence>MMRTRGFTQKKYHLDNNLWVCGFRSACDTYDETMEYYNFQKMHDNPKYKEIITELTCSFYGSYEMIPLEIIGNFAGFVEDDMPKEPGWFLGICAKSLFLEQETAHTKTDNGP</sequence>
<accession>A0A5J4TE71</accession>
<dbReference type="AlphaFoldDB" id="A0A5J4TE71"/>